<comment type="caution">
    <text evidence="1">The sequence shown here is derived from an EMBL/GenBank/DDBJ whole genome shotgun (WGS) entry which is preliminary data.</text>
</comment>
<evidence type="ECO:0000313" key="1">
    <source>
        <dbReference type="EMBL" id="TVU01336.1"/>
    </source>
</evidence>
<dbReference type="InterPro" id="IPR036049">
    <property type="entry name" value="Ribosomal_uL29_sf"/>
</dbReference>
<dbReference type="AlphaFoldDB" id="A0A5J9SQU1"/>
<dbReference type="GO" id="GO:0006412">
    <property type="term" value="P:translation"/>
    <property type="evidence" value="ECO:0007669"/>
    <property type="project" value="InterPro"/>
</dbReference>
<dbReference type="Proteomes" id="UP000324897">
    <property type="component" value="Unassembled WGS sequence"/>
</dbReference>
<proteinExistence type="predicted"/>
<organism evidence="1 2">
    <name type="scientific">Eragrostis curvula</name>
    <name type="common">weeping love grass</name>
    <dbReference type="NCBI Taxonomy" id="38414"/>
    <lineage>
        <taxon>Eukaryota</taxon>
        <taxon>Viridiplantae</taxon>
        <taxon>Streptophyta</taxon>
        <taxon>Embryophyta</taxon>
        <taxon>Tracheophyta</taxon>
        <taxon>Spermatophyta</taxon>
        <taxon>Magnoliopsida</taxon>
        <taxon>Liliopsida</taxon>
        <taxon>Poales</taxon>
        <taxon>Poaceae</taxon>
        <taxon>PACMAD clade</taxon>
        <taxon>Chloridoideae</taxon>
        <taxon>Eragrostideae</taxon>
        <taxon>Eragrostidinae</taxon>
        <taxon>Eragrostis</taxon>
    </lineage>
</organism>
<dbReference type="Gramene" id="TVU01336">
    <property type="protein sequence ID" value="TVU01336"/>
    <property type="gene ID" value="EJB05_53206"/>
</dbReference>
<evidence type="ECO:0000313" key="2">
    <source>
        <dbReference type="Proteomes" id="UP000324897"/>
    </source>
</evidence>
<dbReference type="Gene3D" id="1.10.287.310">
    <property type="match status" value="1"/>
</dbReference>
<keyword evidence="2" id="KW-1185">Reference proteome</keyword>
<dbReference type="GO" id="GO:0005840">
    <property type="term" value="C:ribosome"/>
    <property type="evidence" value="ECO:0007669"/>
    <property type="project" value="InterPro"/>
</dbReference>
<dbReference type="GO" id="GO:0003735">
    <property type="term" value="F:structural constituent of ribosome"/>
    <property type="evidence" value="ECO:0007669"/>
    <property type="project" value="InterPro"/>
</dbReference>
<accession>A0A5J9SQU1</accession>
<name>A0A5J9SQU1_9POAL</name>
<reference evidence="1 2" key="1">
    <citation type="journal article" date="2019" name="Sci. Rep.">
        <title>A high-quality genome of Eragrostis curvula grass provides insights into Poaceae evolution and supports new strategies to enhance forage quality.</title>
        <authorList>
            <person name="Carballo J."/>
            <person name="Santos B.A.C.M."/>
            <person name="Zappacosta D."/>
            <person name="Garbus I."/>
            <person name="Selva J.P."/>
            <person name="Gallo C.A."/>
            <person name="Diaz A."/>
            <person name="Albertini E."/>
            <person name="Caccamo M."/>
            <person name="Echenique V."/>
        </authorList>
    </citation>
    <scope>NUCLEOTIDE SEQUENCE [LARGE SCALE GENOMIC DNA]</scope>
    <source>
        <strain evidence="2">cv. Victoria</strain>
        <tissue evidence="1">Leaf</tissue>
    </source>
</reference>
<dbReference type="EMBL" id="RWGY01000456">
    <property type="protein sequence ID" value="TVU01336.1"/>
    <property type="molecule type" value="Genomic_DNA"/>
</dbReference>
<protein>
    <submittedName>
        <fullName evidence="1">Uncharacterized protein</fullName>
    </submittedName>
</protein>
<gene>
    <name evidence="1" type="ORF">EJB05_53206</name>
</gene>
<sequence>MDPVKSGEPKKDNRAEQVARLKELKLELNKIKADRSLSGAKVTDGSSNKLSEIEELRAATAPFLREALQKQEAALREARNKKREPFNIRPCFAAAAPPAAQRQFAFAIYSVLLACYWLLCRTGTVGSKEEKGEISLKTAREMKHKNYYYMRKYDKGLGQDCDAMSSILWLPRIG</sequence>